<protein>
    <recommendedName>
        <fullName evidence="1">DUF7722 domain-containing protein</fullName>
    </recommendedName>
</protein>
<reference evidence="2 3" key="1">
    <citation type="journal article" date="2021" name="Comput. Struct. Biotechnol. J.">
        <title>De novo genome assembly of the potent medicinal plant Rehmannia glutinosa using nanopore technology.</title>
        <authorList>
            <person name="Ma L."/>
            <person name="Dong C."/>
            <person name="Song C."/>
            <person name="Wang X."/>
            <person name="Zheng X."/>
            <person name="Niu Y."/>
            <person name="Chen S."/>
            <person name="Feng W."/>
        </authorList>
    </citation>
    <scope>NUCLEOTIDE SEQUENCE [LARGE SCALE GENOMIC DNA]</scope>
    <source>
        <strain evidence="2">DH-2019</strain>
    </source>
</reference>
<dbReference type="PANTHER" id="PTHR33513:SF45">
    <property type="entry name" value="CYTOPLASMIC TRNA 2-THIOLATION PROTEIN"/>
    <property type="match status" value="1"/>
</dbReference>
<evidence type="ECO:0000313" key="2">
    <source>
        <dbReference type="EMBL" id="KAK6135882.1"/>
    </source>
</evidence>
<keyword evidence="3" id="KW-1185">Reference proteome</keyword>
<dbReference type="PANTHER" id="PTHR33513">
    <property type="entry name" value="OS06G0523300 PROTEIN"/>
    <property type="match status" value="1"/>
</dbReference>
<sequence length="95" mass="10820">MGSNEKCSGFQMPLHYPRYTKKEYQDMPEWMLDRLLADYGLPANGDLAQKRHFAMGAFLWPNNKTSVHCYSSNGVEPAAVHKKNKESINVIEASE</sequence>
<dbReference type="Pfam" id="PF24847">
    <property type="entry name" value="DUF7722"/>
    <property type="match status" value="1"/>
</dbReference>
<dbReference type="InterPro" id="IPR056139">
    <property type="entry name" value="DUF7722"/>
</dbReference>
<dbReference type="Proteomes" id="UP001318860">
    <property type="component" value="Unassembled WGS sequence"/>
</dbReference>
<accession>A0ABR0VPF7</accession>
<dbReference type="EMBL" id="JABTTQ020001063">
    <property type="protein sequence ID" value="KAK6135882.1"/>
    <property type="molecule type" value="Genomic_DNA"/>
</dbReference>
<gene>
    <name evidence="2" type="ORF">DH2020_030369</name>
</gene>
<evidence type="ECO:0000259" key="1">
    <source>
        <dbReference type="Pfam" id="PF24847"/>
    </source>
</evidence>
<name>A0ABR0VPF7_REHGL</name>
<evidence type="ECO:0000313" key="3">
    <source>
        <dbReference type="Proteomes" id="UP001318860"/>
    </source>
</evidence>
<proteinExistence type="predicted"/>
<organism evidence="2 3">
    <name type="scientific">Rehmannia glutinosa</name>
    <name type="common">Chinese foxglove</name>
    <dbReference type="NCBI Taxonomy" id="99300"/>
    <lineage>
        <taxon>Eukaryota</taxon>
        <taxon>Viridiplantae</taxon>
        <taxon>Streptophyta</taxon>
        <taxon>Embryophyta</taxon>
        <taxon>Tracheophyta</taxon>
        <taxon>Spermatophyta</taxon>
        <taxon>Magnoliopsida</taxon>
        <taxon>eudicotyledons</taxon>
        <taxon>Gunneridae</taxon>
        <taxon>Pentapetalae</taxon>
        <taxon>asterids</taxon>
        <taxon>lamiids</taxon>
        <taxon>Lamiales</taxon>
        <taxon>Orobanchaceae</taxon>
        <taxon>Rehmannieae</taxon>
        <taxon>Rehmannia</taxon>
    </lineage>
</organism>
<feature type="domain" description="DUF7722" evidence="1">
    <location>
        <begin position="16"/>
        <end position="61"/>
    </location>
</feature>
<comment type="caution">
    <text evidence="2">The sequence shown here is derived from an EMBL/GenBank/DDBJ whole genome shotgun (WGS) entry which is preliminary data.</text>
</comment>